<protein>
    <submittedName>
        <fullName evidence="9">Serine incorporator/TMS membrane protein</fullName>
    </submittedName>
</protein>
<evidence type="ECO:0000256" key="5">
    <source>
        <dbReference type="ARBA" id="ARBA00023136"/>
    </source>
</evidence>
<dbReference type="Pfam" id="PF03348">
    <property type="entry name" value="Serinc"/>
    <property type="match status" value="1"/>
</dbReference>
<evidence type="ECO:0000256" key="8">
    <source>
        <dbReference type="SAM" id="SignalP"/>
    </source>
</evidence>
<keyword evidence="5 7" id="KW-0472">Membrane</keyword>
<sequence length="491" mass="52937">MGALLSLPLLAVPSISTIGSFALSCCGAATCSAICSSCGKCRNSMATRIAYALILLINSIISWLMLTDWAIKKLQHLTLDYFDFKCVGHDCYGFVAVHRINFGLGVFHALMAVMLVGVHSSRDGRAPIQNGFWGPKLLAWIGLIVVSFFIPDGFFVVWGNYFALIGAILFLLLGLILLVDLAHTWAEWCLLKIETSDSRIWRVLLIGSALSMYLGALAMTIVMYIFFAGSGCSMNQAAITINLLLLLGTSILSVHPMIQESNSRAGLAQSAMVAIYCTYLTMSAVGMEPDDMQCNPLVRARGTRKASIIVGAILTFLTVAYTTTRAATYGLALGGKGGSGAGAGAANGDYARLGTDDYEHGLVAQQPSSRREMRAAALRAAVESGSLPASALDESDSDEDDDGDGKAPRDDERASTQYNYSLFHVIFLLSTAWVATLLTMNFNGDEQEGGFVPVGRTYWASWAKILSAWACYGIYTWSLVAPVVLPDRFDY</sequence>
<organism evidence="9 10">
    <name type="scientific">Lineolata rhizophorae</name>
    <dbReference type="NCBI Taxonomy" id="578093"/>
    <lineage>
        <taxon>Eukaryota</taxon>
        <taxon>Fungi</taxon>
        <taxon>Dikarya</taxon>
        <taxon>Ascomycota</taxon>
        <taxon>Pezizomycotina</taxon>
        <taxon>Dothideomycetes</taxon>
        <taxon>Dothideomycetes incertae sedis</taxon>
        <taxon>Lineolatales</taxon>
        <taxon>Lineolataceae</taxon>
        <taxon>Lineolata</taxon>
    </lineage>
</organism>
<feature type="transmembrane region" description="Helical" evidence="7">
    <location>
        <begin position="306"/>
        <end position="323"/>
    </location>
</feature>
<feature type="transmembrane region" description="Helical" evidence="7">
    <location>
        <begin position="462"/>
        <end position="485"/>
    </location>
</feature>
<feature type="transmembrane region" description="Helical" evidence="7">
    <location>
        <begin position="137"/>
        <end position="155"/>
    </location>
</feature>
<feature type="compositionally biased region" description="Acidic residues" evidence="6">
    <location>
        <begin position="393"/>
        <end position="403"/>
    </location>
</feature>
<proteinExistence type="inferred from homology"/>
<keyword evidence="10" id="KW-1185">Reference proteome</keyword>
<dbReference type="PANTHER" id="PTHR10383">
    <property type="entry name" value="SERINE INCORPORATOR"/>
    <property type="match status" value="1"/>
</dbReference>
<comment type="subcellular location">
    <subcellularLocation>
        <location evidence="1">Membrane</location>
        <topology evidence="1">Multi-pass membrane protein</topology>
    </subcellularLocation>
</comment>
<dbReference type="PANTHER" id="PTHR10383:SF9">
    <property type="entry name" value="SERINE INCORPORATOR, ISOFORM F"/>
    <property type="match status" value="1"/>
</dbReference>
<dbReference type="Proteomes" id="UP000799766">
    <property type="component" value="Unassembled WGS sequence"/>
</dbReference>
<feature type="transmembrane region" description="Helical" evidence="7">
    <location>
        <begin position="266"/>
        <end position="286"/>
    </location>
</feature>
<reference evidence="9" key="1">
    <citation type="journal article" date="2020" name="Stud. Mycol.">
        <title>101 Dothideomycetes genomes: a test case for predicting lifestyles and emergence of pathogens.</title>
        <authorList>
            <person name="Haridas S."/>
            <person name="Albert R."/>
            <person name="Binder M."/>
            <person name="Bloem J."/>
            <person name="Labutti K."/>
            <person name="Salamov A."/>
            <person name="Andreopoulos B."/>
            <person name="Baker S."/>
            <person name="Barry K."/>
            <person name="Bills G."/>
            <person name="Bluhm B."/>
            <person name="Cannon C."/>
            <person name="Castanera R."/>
            <person name="Culley D."/>
            <person name="Daum C."/>
            <person name="Ezra D."/>
            <person name="Gonzalez J."/>
            <person name="Henrissat B."/>
            <person name="Kuo A."/>
            <person name="Liang C."/>
            <person name="Lipzen A."/>
            <person name="Lutzoni F."/>
            <person name="Magnuson J."/>
            <person name="Mondo S."/>
            <person name="Nolan M."/>
            <person name="Ohm R."/>
            <person name="Pangilinan J."/>
            <person name="Park H.-J."/>
            <person name="Ramirez L."/>
            <person name="Alfaro M."/>
            <person name="Sun H."/>
            <person name="Tritt A."/>
            <person name="Yoshinaga Y."/>
            <person name="Zwiers L.-H."/>
            <person name="Turgeon B."/>
            <person name="Goodwin S."/>
            <person name="Spatafora J."/>
            <person name="Crous P."/>
            <person name="Grigoriev I."/>
        </authorList>
    </citation>
    <scope>NUCLEOTIDE SEQUENCE</scope>
    <source>
        <strain evidence="9">ATCC 16933</strain>
    </source>
</reference>
<feature type="transmembrane region" description="Helical" evidence="7">
    <location>
        <begin position="203"/>
        <end position="227"/>
    </location>
</feature>
<evidence type="ECO:0000256" key="2">
    <source>
        <dbReference type="ARBA" id="ARBA00006665"/>
    </source>
</evidence>
<keyword evidence="8" id="KW-0732">Signal</keyword>
<feature type="transmembrane region" description="Helical" evidence="7">
    <location>
        <begin position="422"/>
        <end position="442"/>
    </location>
</feature>
<feature type="chain" id="PRO_5025649340" evidence="8">
    <location>
        <begin position="18"/>
        <end position="491"/>
    </location>
</feature>
<evidence type="ECO:0000313" key="10">
    <source>
        <dbReference type="Proteomes" id="UP000799766"/>
    </source>
</evidence>
<gene>
    <name evidence="9" type="ORF">BDY21DRAFT_380242</name>
</gene>
<feature type="transmembrane region" description="Helical" evidence="7">
    <location>
        <begin position="161"/>
        <end position="182"/>
    </location>
</feature>
<accession>A0A6A6NXJ2</accession>
<dbReference type="InterPro" id="IPR005016">
    <property type="entry name" value="TDE1/TMS"/>
</dbReference>
<dbReference type="EMBL" id="MU001684">
    <property type="protein sequence ID" value="KAF2456172.1"/>
    <property type="molecule type" value="Genomic_DNA"/>
</dbReference>
<feature type="transmembrane region" description="Helical" evidence="7">
    <location>
        <begin position="49"/>
        <end position="66"/>
    </location>
</feature>
<evidence type="ECO:0000256" key="6">
    <source>
        <dbReference type="SAM" id="MobiDB-lite"/>
    </source>
</evidence>
<comment type="similarity">
    <text evidence="2">Belongs to the TDE1 family.</text>
</comment>
<feature type="signal peptide" evidence="8">
    <location>
        <begin position="1"/>
        <end position="17"/>
    </location>
</feature>
<feature type="transmembrane region" description="Helical" evidence="7">
    <location>
        <begin position="233"/>
        <end position="254"/>
    </location>
</feature>
<dbReference type="AlphaFoldDB" id="A0A6A6NXJ2"/>
<keyword evidence="3 7" id="KW-0812">Transmembrane</keyword>
<evidence type="ECO:0000256" key="4">
    <source>
        <dbReference type="ARBA" id="ARBA00022989"/>
    </source>
</evidence>
<evidence type="ECO:0000256" key="7">
    <source>
        <dbReference type="SAM" id="Phobius"/>
    </source>
</evidence>
<dbReference type="GO" id="GO:0016020">
    <property type="term" value="C:membrane"/>
    <property type="evidence" value="ECO:0007669"/>
    <property type="project" value="UniProtKB-SubCell"/>
</dbReference>
<evidence type="ECO:0000313" key="9">
    <source>
        <dbReference type="EMBL" id="KAF2456172.1"/>
    </source>
</evidence>
<dbReference type="OrthoDB" id="5963193at2759"/>
<evidence type="ECO:0000256" key="3">
    <source>
        <dbReference type="ARBA" id="ARBA00022692"/>
    </source>
</evidence>
<name>A0A6A6NXJ2_9PEZI</name>
<feature type="region of interest" description="Disordered" evidence="6">
    <location>
        <begin position="382"/>
        <end position="412"/>
    </location>
</feature>
<evidence type="ECO:0000256" key="1">
    <source>
        <dbReference type="ARBA" id="ARBA00004141"/>
    </source>
</evidence>
<keyword evidence="4 7" id="KW-1133">Transmembrane helix</keyword>